<dbReference type="Gene3D" id="6.10.140.1620">
    <property type="match status" value="1"/>
</dbReference>
<dbReference type="GO" id="GO:0035591">
    <property type="term" value="F:signaling adaptor activity"/>
    <property type="evidence" value="ECO:0007669"/>
    <property type="project" value="TreeGrafter"/>
</dbReference>
<proteinExistence type="inferred from homology"/>
<comment type="similarity">
    <text evidence="1">Belongs to the ABI family.</text>
</comment>
<dbReference type="PANTHER" id="PTHR10460">
    <property type="entry name" value="ABL INTERACTOR FAMILY MEMBER"/>
    <property type="match status" value="1"/>
</dbReference>
<evidence type="ECO:0000313" key="2">
    <source>
        <dbReference type="Ensembl" id="ENSPKIP00000026599.1"/>
    </source>
</evidence>
<dbReference type="GO" id="GO:0001764">
    <property type="term" value="P:neuron migration"/>
    <property type="evidence" value="ECO:0007669"/>
    <property type="project" value="TreeGrafter"/>
</dbReference>
<protein>
    <submittedName>
        <fullName evidence="2">Uncharacterized protein</fullName>
    </submittedName>
</protein>
<dbReference type="InterPro" id="IPR028457">
    <property type="entry name" value="ABI"/>
</dbReference>
<dbReference type="GO" id="GO:0030027">
    <property type="term" value="C:lamellipodium"/>
    <property type="evidence" value="ECO:0007669"/>
    <property type="project" value="TreeGrafter"/>
</dbReference>
<dbReference type="GO" id="GO:0017124">
    <property type="term" value="F:SH3 domain binding"/>
    <property type="evidence" value="ECO:0007669"/>
    <property type="project" value="TreeGrafter"/>
</dbReference>
<evidence type="ECO:0000313" key="3">
    <source>
        <dbReference type="Proteomes" id="UP000261540"/>
    </source>
</evidence>
<reference evidence="2" key="1">
    <citation type="submission" date="2025-08" db="UniProtKB">
        <authorList>
            <consortium name="Ensembl"/>
        </authorList>
    </citation>
    <scope>IDENTIFICATION</scope>
</reference>
<dbReference type="GeneTree" id="ENSGT00940000154811"/>
<accession>A0A3B3S750</accession>
<dbReference type="Proteomes" id="UP000261540">
    <property type="component" value="Unplaced"/>
</dbReference>
<organism evidence="2 3">
    <name type="scientific">Paramormyrops kingsleyae</name>
    <dbReference type="NCBI Taxonomy" id="1676925"/>
    <lineage>
        <taxon>Eukaryota</taxon>
        <taxon>Metazoa</taxon>
        <taxon>Chordata</taxon>
        <taxon>Craniata</taxon>
        <taxon>Vertebrata</taxon>
        <taxon>Euteleostomi</taxon>
        <taxon>Actinopterygii</taxon>
        <taxon>Neopterygii</taxon>
        <taxon>Teleostei</taxon>
        <taxon>Osteoglossocephala</taxon>
        <taxon>Osteoglossomorpha</taxon>
        <taxon>Osteoglossiformes</taxon>
        <taxon>Mormyridae</taxon>
        <taxon>Paramormyrops</taxon>
    </lineage>
</organism>
<dbReference type="GO" id="GO:0098858">
    <property type="term" value="C:actin-based cell projection"/>
    <property type="evidence" value="ECO:0007669"/>
    <property type="project" value="TreeGrafter"/>
</dbReference>
<reference evidence="2" key="2">
    <citation type="submission" date="2025-09" db="UniProtKB">
        <authorList>
            <consortium name="Ensembl"/>
        </authorList>
    </citation>
    <scope>IDENTIFICATION</scope>
</reference>
<dbReference type="GO" id="GO:0031209">
    <property type="term" value="C:SCAR complex"/>
    <property type="evidence" value="ECO:0007669"/>
    <property type="project" value="TreeGrafter"/>
</dbReference>
<keyword evidence="3" id="KW-1185">Reference proteome</keyword>
<dbReference type="PANTHER" id="PTHR10460:SF60">
    <property type="entry name" value="ABI GENE FAMILY MEMBER 3"/>
    <property type="match status" value="1"/>
</dbReference>
<sequence length="108" mass="12375">MKDQNCTDDIKKILQEAPAARQTLLDNYNNLHKVAEYCERNYLEVSETKALEETRAYTTQSLASVAYQISTLASNVLKLLDAQTTQLTMFTILYECIIMHYEGIYNAL</sequence>
<evidence type="ECO:0000256" key="1">
    <source>
        <dbReference type="ARBA" id="ARBA00010020"/>
    </source>
</evidence>
<dbReference type="Ensembl" id="ENSPKIT00000007357.1">
    <property type="protein sequence ID" value="ENSPKIP00000026599.1"/>
    <property type="gene ID" value="ENSPKIG00000009011.1"/>
</dbReference>
<dbReference type="AlphaFoldDB" id="A0A3B3S750"/>
<name>A0A3B3S750_9TELE</name>